<evidence type="ECO:0000313" key="4">
    <source>
        <dbReference type="EMBL" id="VDD93991.1"/>
    </source>
</evidence>
<dbReference type="InterPro" id="IPR058157">
    <property type="entry name" value="Spectrin_met"/>
</dbReference>
<name>A0A0N4VF22_ENTVE</name>
<evidence type="ECO:0000313" key="6">
    <source>
        <dbReference type="WBParaSite" id="EVEC_0000931601-mRNA-1"/>
    </source>
</evidence>
<evidence type="ECO:0000256" key="1">
    <source>
        <dbReference type="SAM" id="Coils"/>
    </source>
</evidence>
<keyword evidence="1" id="KW-0175">Coiled coil</keyword>
<evidence type="ECO:0000259" key="3">
    <source>
        <dbReference type="Pfam" id="PF25101"/>
    </source>
</evidence>
<keyword evidence="5" id="KW-1185">Reference proteome</keyword>
<dbReference type="Pfam" id="PF25101">
    <property type="entry name" value="Spectrin_7"/>
    <property type="match status" value="1"/>
</dbReference>
<dbReference type="Proteomes" id="UP000274131">
    <property type="component" value="Unassembled WGS sequence"/>
</dbReference>
<protein>
    <submittedName>
        <fullName evidence="6">Nesprin-1</fullName>
    </submittedName>
</protein>
<feature type="domain" description="Spectrin repeats metazoan" evidence="3">
    <location>
        <begin position="471"/>
        <end position="570"/>
    </location>
</feature>
<reference evidence="4 5" key="2">
    <citation type="submission" date="2018-10" db="EMBL/GenBank/DDBJ databases">
        <authorList>
            <consortium name="Pathogen Informatics"/>
        </authorList>
    </citation>
    <scope>NUCLEOTIDE SEQUENCE [LARGE SCALE GENOMIC DNA]</scope>
</reference>
<organism evidence="6">
    <name type="scientific">Enterobius vermicularis</name>
    <name type="common">Human pinworm</name>
    <dbReference type="NCBI Taxonomy" id="51028"/>
    <lineage>
        <taxon>Eukaryota</taxon>
        <taxon>Metazoa</taxon>
        <taxon>Ecdysozoa</taxon>
        <taxon>Nematoda</taxon>
        <taxon>Chromadorea</taxon>
        <taxon>Rhabditida</taxon>
        <taxon>Spirurina</taxon>
        <taxon>Oxyuridomorpha</taxon>
        <taxon>Oxyuroidea</taxon>
        <taxon>Oxyuridae</taxon>
        <taxon>Enterobius</taxon>
    </lineage>
</organism>
<dbReference type="EMBL" id="UXUI01009583">
    <property type="protein sequence ID" value="VDD93991.1"/>
    <property type="molecule type" value="Genomic_DNA"/>
</dbReference>
<dbReference type="Gene3D" id="1.20.58.60">
    <property type="match status" value="2"/>
</dbReference>
<dbReference type="AlphaFoldDB" id="A0A0N4VF22"/>
<reference evidence="6" key="1">
    <citation type="submission" date="2016-04" db="UniProtKB">
        <authorList>
            <consortium name="WormBaseParasite"/>
        </authorList>
    </citation>
    <scope>IDENTIFICATION</scope>
</reference>
<dbReference type="InterPro" id="IPR056701">
    <property type="entry name" value="DUF7799"/>
</dbReference>
<evidence type="ECO:0000313" key="5">
    <source>
        <dbReference type="Proteomes" id="UP000274131"/>
    </source>
</evidence>
<dbReference type="InterPro" id="IPR002017">
    <property type="entry name" value="Spectrin_repeat"/>
</dbReference>
<dbReference type="OrthoDB" id="114660at2759"/>
<dbReference type="Pfam" id="PF00435">
    <property type="entry name" value="Spectrin"/>
    <property type="match status" value="1"/>
</dbReference>
<dbReference type="Pfam" id="PF25075">
    <property type="entry name" value="DUF7799"/>
    <property type="match status" value="1"/>
</dbReference>
<accession>A0A0N4VF22</accession>
<feature type="domain" description="DUF7799" evidence="2">
    <location>
        <begin position="90"/>
        <end position="166"/>
    </location>
</feature>
<gene>
    <name evidence="4" type="ORF">EVEC_LOCUS8742</name>
</gene>
<dbReference type="SUPFAM" id="SSF46966">
    <property type="entry name" value="Spectrin repeat"/>
    <property type="match status" value="2"/>
</dbReference>
<feature type="coiled-coil region" evidence="1">
    <location>
        <begin position="22"/>
        <end position="49"/>
    </location>
</feature>
<sequence length="670" mass="77434">MRPRMLELGETAEETAGLLQIHDDLIARLKSKEDQVHELLARADHLVTEQNEPDVHVYEAMAESLAMAWKELNQQLQMRGFLLSETLRFYNLVKKHENIKLADLTDITLKAVGSAVDVITQIRVLGAMADNLERGQETLNACLRIEKKMLSVTSEFDHLEESWKTVSPTLTASIDKTNVIFGQLEDIEQWLQTAKNAFGRGEDVNPLLQQAYVQFYFVLNKLMFYLKEWFSSVEKQQRSILEDVAQEWSKENCPTSLKDRISNLKIDLANFIRLLETRRKELRDVSDFIATANSMLHQLTSMENDMRNANAAMAGELAPLARQKAQNVIEEGRRLVHIDHRVQQLVTEIEEKLKRIEKLAKDTIDSTQQQYRKELNRFEKWLVDVAEKFIATKTRMGTSLGEASEFCSVHKDFITEVINKDTEFNALLNRSHESSESDRKKLNELASRYEYLKQLLEGRAQLGSAFYQVHKFAKELEASFESLDALLSSNRNFSSEKLSTQMGEVFRMIQETLSQERRQADKFITAANSVGISDRHLDVVQASDSVRGLLAEHERRFGNITESWEQWQRNRAQQKSVIRVVEEVMDGDTRLKSAISSMQTMQLLKIQMWQEETLEKIRILEERFSGPVMIHEKEELKRKLDEVIKSIPIQREKILKAESVIRSSESNDHK</sequence>
<dbReference type="WBParaSite" id="EVEC_0000931601-mRNA-1">
    <property type="protein sequence ID" value="EVEC_0000931601-mRNA-1"/>
    <property type="gene ID" value="EVEC_0000931601"/>
</dbReference>
<evidence type="ECO:0000259" key="2">
    <source>
        <dbReference type="Pfam" id="PF25075"/>
    </source>
</evidence>
<proteinExistence type="predicted"/>
<dbReference type="STRING" id="51028.A0A0N4VF22"/>